<evidence type="ECO:0000256" key="1">
    <source>
        <dbReference type="SAM" id="MobiDB-lite"/>
    </source>
</evidence>
<name>A0ABR2TD19_9ROSI</name>
<dbReference type="Proteomes" id="UP001396334">
    <property type="component" value="Unassembled WGS sequence"/>
</dbReference>
<keyword evidence="3" id="KW-1185">Reference proteome</keyword>
<evidence type="ECO:0000313" key="2">
    <source>
        <dbReference type="EMBL" id="KAK9035180.1"/>
    </source>
</evidence>
<comment type="caution">
    <text evidence="2">The sequence shown here is derived from an EMBL/GenBank/DDBJ whole genome shotgun (WGS) entry which is preliminary data.</text>
</comment>
<protein>
    <submittedName>
        <fullName evidence="2">Uncharacterized protein</fullName>
    </submittedName>
</protein>
<feature type="region of interest" description="Disordered" evidence="1">
    <location>
        <begin position="149"/>
        <end position="175"/>
    </location>
</feature>
<proteinExistence type="predicted"/>
<evidence type="ECO:0000313" key="3">
    <source>
        <dbReference type="Proteomes" id="UP001396334"/>
    </source>
</evidence>
<dbReference type="EMBL" id="JBBPBN010000006">
    <property type="protein sequence ID" value="KAK9035180.1"/>
    <property type="molecule type" value="Genomic_DNA"/>
</dbReference>
<gene>
    <name evidence="2" type="ORF">V6N11_077228</name>
</gene>
<sequence length="216" mass="23382">MRGITSASQRLGGPQSLRPMNPAPRTKQATEHNGRHRPRRARNSNDEGRGQLYSELQGQKRNRPNLEAQSHLNTIPAGQPLGGAATENAFPYEQPLAGLGTSTTMPGPSDFSIAAALPQFYVNQQNICRPTYVTPIGQANLGTQEVPLGYQPQPSHYPAPEGFSTPNGDPASSNQETLAVLPSTSSEVDMFQAEEDADHIEALLNWGNDEPINLPY</sequence>
<accession>A0ABR2TD19</accession>
<feature type="region of interest" description="Disordered" evidence="1">
    <location>
        <begin position="1"/>
        <end position="62"/>
    </location>
</feature>
<organism evidence="2 3">
    <name type="scientific">Hibiscus sabdariffa</name>
    <name type="common">roselle</name>
    <dbReference type="NCBI Taxonomy" id="183260"/>
    <lineage>
        <taxon>Eukaryota</taxon>
        <taxon>Viridiplantae</taxon>
        <taxon>Streptophyta</taxon>
        <taxon>Embryophyta</taxon>
        <taxon>Tracheophyta</taxon>
        <taxon>Spermatophyta</taxon>
        <taxon>Magnoliopsida</taxon>
        <taxon>eudicotyledons</taxon>
        <taxon>Gunneridae</taxon>
        <taxon>Pentapetalae</taxon>
        <taxon>rosids</taxon>
        <taxon>malvids</taxon>
        <taxon>Malvales</taxon>
        <taxon>Malvaceae</taxon>
        <taxon>Malvoideae</taxon>
        <taxon>Hibiscus</taxon>
    </lineage>
</organism>
<feature type="compositionally biased region" description="Polar residues" evidence="1">
    <location>
        <begin position="164"/>
        <end position="175"/>
    </location>
</feature>
<reference evidence="2 3" key="1">
    <citation type="journal article" date="2024" name="G3 (Bethesda)">
        <title>Genome assembly of Hibiscus sabdariffa L. provides insights into metabolisms of medicinal natural products.</title>
        <authorList>
            <person name="Kim T."/>
        </authorList>
    </citation>
    <scope>NUCLEOTIDE SEQUENCE [LARGE SCALE GENOMIC DNA]</scope>
    <source>
        <strain evidence="2">TK-2024</strain>
        <tissue evidence="2">Old leaves</tissue>
    </source>
</reference>